<dbReference type="EnsemblMetazoa" id="G33921.1">
    <property type="protein sequence ID" value="G33921.1:cds"/>
    <property type="gene ID" value="G33921"/>
</dbReference>
<keyword evidence="3" id="KW-1185">Reference proteome</keyword>
<dbReference type="AlphaFoldDB" id="A0A8W8MKN6"/>
<name>A0A8W8MKN6_MAGGI</name>
<evidence type="ECO:0000313" key="3">
    <source>
        <dbReference type="Proteomes" id="UP000005408"/>
    </source>
</evidence>
<accession>A0A8W8MKN6</accession>
<dbReference type="InterPro" id="IPR027805">
    <property type="entry name" value="Transposase_HTH_dom"/>
</dbReference>
<proteinExistence type="predicted"/>
<sequence length="811" mass="92776">MLKTLVTAVKSLSKGIMLTKNINENRHDMPNVGACVFEVDVVFDGDQFSVIRKDASSNDFFNVNEECLTRVILIKSKSLPVVDAKLLVYKKYKHVINRRKIVLQHEYEEFDDVAKCIAYQILSSFCTFVESVINAFTMDLHTIISDYPVESLTVEKIKRLCEEVFERIEDETIGAFESKRDWRRWVADEIGRIIRRKGEPVCSDAWVEIKNISQKTVKDLNAILTELEEFQTCVLPVDQNKQVEEWLKRDVILDKSVFKMHPSIIKYITGYKDRDDKKRVVKVYLHGDNKKAENFFKECCKISTDTYFEFVNVERSKGGNKEVEELKQRERKAPVVDNSTRKQLKQIIQEYGDKIYARHSNVVGIRIGKARRVGDTIQEQPCLVLYCLDKFLVPFGEKPLPEAIAGWPCDIREDFVRFGICPDRCLASSQNLPDPGCSIGIPSDDSSGSVGFLIESKDPLHTFEFGFLTASHVAVKRFEQLYHDEKLLSMHYLKLNDHFIVHPSWIDNGRNDHRIGKVVESFCGNYGLNKIGLDFAVIASSYCRNGGPNSVDRNKLPTENSPQRGIIPHQNKRQTRTRLENVDSPIDALQHHSYVQNKENIMPESSANTASFSQTMQTCDQPDVSDSSLYNVSTSTSASSCNKSTQIYRQSVSVGVGVVMPEITIENIKCSNEMIMFYTGLPDFKTFQALFDTLIEHGADKLCTESVGEMNIASLGRKRKLRRVDEFLLVLMRLRLGLLVKDLEFCFKISSSSVSKIFNSWILFMCECMQSIITLPELNVLQLRVKCFEKFSDTRIVLDCTEVFIQFVIRK</sequence>
<feature type="domain" description="Transposase Helix-turn-helix" evidence="1">
    <location>
        <begin position="720"/>
        <end position="769"/>
    </location>
</feature>
<dbReference type="Proteomes" id="UP000005408">
    <property type="component" value="Unassembled WGS sequence"/>
</dbReference>
<evidence type="ECO:0000313" key="2">
    <source>
        <dbReference type="EnsemblMetazoa" id="G33921.1:cds"/>
    </source>
</evidence>
<protein>
    <recommendedName>
        <fullName evidence="1">Transposase Helix-turn-helix domain-containing protein</fullName>
    </recommendedName>
</protein>
<dbReference type="Pfam" id="PF13613">
    <property type="entry name" value="HTH_Tnp_4"/>
    <property type="match status" value="1"/>
</dbReference>
<evidence type="ECO:0000259" key="1">
    <source>
        <dbReference type="Pfam" id="PF13613"/>
    </source>
</evidence>
<reference evidence="2" key="1">
    <citation type="submission" date="2022-08" db="UniProtKB">
        <authorList>
            <consortium name="EnsemblMetazoa"/>
        </authorList>
    </citation>
    <scope>IDENTIFICATION</scope>
    <source>
        <strain evidence="2">05x7-T-G4-1.051#20</strain>
    </source>
</reference>
<organism evidence="2 3">
    <name type="scientific">Magallana gigas</name>
    <name type="common">Pacific oyster</name>
    <name type="synonym">Crassostrea gigas</name>
    <dbReference type="NCBI Taxonomy" id="29159"/>
    <lineage>
        <taxon>Eukaryota</taxon>
        <taxon>Metazoa</taxon>
        <taxon>Spiralia</taxon>
        <taxon>Lophotrochozoa</taxon>
        <taxon>Mollusca</taxon>
        <taxon>Bivalvia</taxon>
        <taxon>Autobranchia</taxon>
        <taxon>Pteriomorphia</taxon>
        <taxon>Ostreida</taxon>
        <taxon>Ostreoidea</taxon>
        <taxon>Ostreidae</taxon>
        <taxon>Magallana</taxon>
    </lineage>
</organism>
<dbReference type="PANTHER" id="PTHR23080">
    <property type="entry name" value="THAP DOMAIN PROTEIN"/>
    <property type="match status" value="1"/>
</dbReference>